<reference evidence="1 2" key="1">
    <citation type="journal article" date="2019" name="Commun. Biol.">
        <title>The bagworm genome reveals a unique fibroin gene that provides high tensile strength.</title>
        <authorList>
            <person name="Kono N."/>
            <person name="Nakamura H."/>
            <person name="Ohtoshi R."/>
            <person name="Tomita M."/>
            <person name="Numata K."/>
            <person name="Arakawa K."/>
        </authorList>
    </citation>
    <scope>NUCLEOTIDE SEQUENCE [LARGE SCALE GENOMIC DNA]</scope>
</reference>
<keyword evidence="2" id="KW-1185">Reference proteome</keyword>
<evidence type="ECO:0000313" key="1">
    <source>
        <dbReference type="EMBL" id="GBP49336.1"/>
    </source>
</evidence>
<name>A0A4C1WD63_EUMVA</name>
<evidence type="ECO:0000313" key="2">
    <source>
        <dbReference type="Proteomes" id="UP000299102"/>
    </source>
</evidence>
<gene>
    <name evidence="1" type="ORF">EVAR_27038_1</name>
</gene>
<accession>A0A4C1WD63</accession>
<dbReference type="EMBL" id="BGZK01000542">
    <property type="protein sequence ID" value="GBP49336.1"/>
    <property type="molecule type" value="Genomic_DNA"/>
</dbReference>
<proteinExistence type="predicted"/>
<protein>
    <submittedName>
        <fullName evidence="1">Uncharacterized protein</fullName>
    </submittedName>
</protein>
<dbReference type="Proteomes" id="UP000299102">
    <property type="component" value="Unassembled WGS sequence"/>
</dbReference>
<organism evidence="1 2">
    <name type="scientific">Eumeta variegata</name>
    <name type="common">Bagworm moth</name>
    <name type="synonym">Eumeta japonica</name>
    <dbReference type="NCBI Taxonomy" id="151549"/>
    <lineage>
        <taxon>Eukaryota</taxon>
        <taxon>Metazoa</taxon>
        <taxon>Ecdysozoa</taxon>
        <taxon>Arthropoda</taxon>
        <taxon>Hexapoda</taxon>
        <taxon>Insecta</taxon>
        <taxon>Pterygota</taxon>
        <taxon>Neoptera</taxon>
        <taxon>Endopterygota</taxon>
        <taxon>Lepidoptera</taxon>
        <taxon>Glossata</taxon>
        <taxon>Ditrysia</taxon>
        <taxon>Tineoidea</taxon>
        <taxon>Psychidae</taxon>
        <taxon>Oiketicinae</taxon>
        <taxon>Eumeta</taxon>
    </lineage>
</organism>
<sequence length="199" mass="21672">MKATIRADFSALRSGCGNNTISRRSPIGLDAVLTQRRAGRETVLALENTADYLSRSHAPAATGARAEPDDDIEAACTEQDLAKQIAITCPELTPLCLVHFSHQIETFAHRNRPFHQKTSACVAAMLKCTPLATWAFPPAPWERIHLDTLQVYNEDCPVVVDAHSKWLECFKLGRAATTAAALERLSELMAGVSSVGVFV</sequence>
<comment type="caution">
    <text evidence="1">The sequence shown here is derived from an EMBL/GenBank/DDBJ whole genome shotgun (WGS) entry which is preliminary data.</text>
</comment>
<dbReference type="AlphaFoldDB" id="A0A4C1WD63"/>